<evidence type="ECO:0000313" key="6">
    <source>
        <dbReference type="Proteomes" id="UP001153642"/>
    </source>
</evidence>
<proteinExistence type="predicted"/>
<dbReference type="PANTHER" id="PTHR43280">
    <property type="entry name" value="ARAC-FAMILY TRANSCRIPTIONAL REGULATOR"/>
    <property type="match status" value="1"/>
</dbReference>
<accession>A0ABT6FVT8</accession>
<reference evidence="5" key="1">
    <citation type="submission" date="2022-11" db="EMBL/GenBank/DDBJ databases">
        <title>High-quality draft genome sequence of Galbibacter sp. strain CMA-7.</title>
        <authorList>
            <person name="Wei L."/>
            <person name="Dong C."/>
            <person name="Shao Z."/>
        </authorList>
    </citation>
    <scope>NUCLEOTIDE SEQUENCE</scope>
    <source>
        <strain evidence="5">CMA-7</strain>
    </source>
</reference>
<dbReference type="SMART" id="SM00342">
    <property type="entry name" value="HTH_ARAC"/>
    <property type="match status" value="1"/>
</dbReference>
<dbReference type="InterPro" id="IPR025336">
    <property type="entry name" value="SCO4226-like"/>
</dbReference>
<dbReference type="SUPFAM" id="SSF46689">
    <property type="entry name" value="Homeodomain-like"/>
    <property type="match status" value="1"/>
</dbReference>
<gene>
    <name evidence="5" type="ORF">OSR52_15080</name>
</gene>
<organism evidence="5 6">
    <name type="scientific">Galbibacter pacificus</name>
    <dbReference type="NCBI Taxonomy" id="2996052"/>
    <lineage>
        <taxon>Bacteria</taxon>
        <taxon>Pseudomonadati</taxon>
        <taxon>Bacteroidota</taxon>
        <taxon>Flavobacteriia</taxon>
        <taxon>Flavobacteriales</taxon>
        <taxon>Flavobacteriaceae</taxon>
        <taxon>Galbibacter</taxon>
    </lineage>
</organism>
<dbReference type="InterPro" id="IPR018060">
    <property type="entry name" value="HTH_AraC"/>
</dbReference>
<keyword evidence="1" id="KW-0805">Transcription regulation</keyword>
<dbReference type="SUPFAM" id="SSF55073">
    <property type="entry name" value="Nucleotide cyclase"/>
    <property type="match status" value="1"/>
</dbReference>
<dbReference type="InterPro" id="IPR018062">
    <property type="entry name" value="HTH_AraC-typ_CS"/>
</dbReference>
<comment type="caution">
    <text evidence="5">The sequence shown here is derived from an EMBL/GenBank/DDBJ whole genome shotgun (WGS) entry which is preliminary data.</text>
</comment>
<dbReference type="Pfam" id="PF12833">
    <property type="entry name" value="HTH_18"/>
    <property type="match status" value="1"/>
</dbReference>
<dbReference type="InterPro" id="IPR042557">
    <property type="entry name" value="SCO4226"/>
</dbReference>
<dbReference type="Gene3D" id="1.10.10.60">
    <property type="entry name" value="Homeodomain-like"/>
    <property type="match status" value="1"/>
</dbReference>
<dbReference type="InterPro" id="IPR029787">
    <property type="entry name" value="Nucleotide_cyclase"/>
</dbReference>
<dbReference type="PROSITE" id="PS01124">
    <property type="entry name" value="HTH_ARAC_FAMILY_2"/>
    <property type="match status" value="1"/>
</dbReference>
<name>A0ABT6FVT8_9FLAO</name>
<keyword evidence="2" id="KW-0238">DNA-binding</keyword>
<evidence type="ECO:0000256" key="1">
    <source>
        <dbReference type="ARBA" id="ARBA00023015"/>
    </source>
</evidence>
<evidence type="ECO:0000256" key="3">
    <source>
        <dbReference type="ARBA" id="ARBA00023163"/>
    </source>
</evidence>
<dbReference type="PANTHER" id="PTHR43280:SF2">
    <property type="entry name" value="HTH-TYPE TRANSCRIPTIONAL REGULATOR EXSA"/>
    <property type="match status" value="1"/>
</dbReference>
<dbReference type="Gene3D" id="3.30.70.3090">
    <property type="entry name" value="ORF SCO4226, nickel-binding ferredoxin-like monomer"/>
    <property type="match status" value="1"/>
</dbReference>
<dbReference type="InterPro" id="IPR009057">
    <property type="entry name" value="Homeodomain-like_sf"/>
</dbReference>
<evidence type="ECO:0000256" key="2">
    <source>
        <dbReference type="ARBA" id="ARBA00023125"/>
    </source>
</evidence>
<dbReference type="EMBL" id="JAPMUA010000006">
    <property type="protein sequence ID" value="MDG3587196.1"/>
    <property type="molecule type" value="Genomic_DNA"/>
</dbReference>
<dbReference type="Pfam" id="PF14026">
    <property type="entry name" value="SCO4226-like"/>
    <property type="match status" value="1"/>
</dbReference>
<dbReference type="PRINTS" id="PR00032">
    <property type="entry name" value="HTHARAC"/>
</dbReference>
<dbReference type="RefSeq" id="WP_277901093.1">
    <property type="nucleotide sequence ID" value="NZ_JAPMUA010000006.1"/>
</dbReference>
<keyword evidence="6" id="KW-1185">Reference proteome</keyword>
<protein>
    <submittedName>
        <fullName evidence="5">DUF4242 domain-containing protein</fullName>
    </submittedName>
</protein>
<evidence type="ECO:0000313" key="5">
    <source>
        <dbReference type="EMBL" id="MDG3587196.1"/>
    </source>
</evidence>
<sequence length="367" mass="41773">MPLYMDFHIIPDVTIEDVKMAHIADKAVQDRFGVKYHQFWVNEDAGTVFCLMEGPNKEACAATHREAHGNIACKIEEVAVGFYQSFMEHNSKLDGGVVLNKDGTADRGYRLVLGINIYGNTKITSNRDYKKLRHPDKPKKFVAEIITKYQGKQIRPFVDDSIMAAFKSPENVLNCAHQIHRELSKRRHEHENSEWNITYKMGIGCSQPLNENQGFFEQAIKLAERLSLIAGKQEILVSNTVKRLCNNNILNNCPVFLRILEASEEKFLNNLFNAAEEKLSNDCFSISSLGRDIGISRPQLYRKVQSIIKDTPNGFIRNLKMHKALLLLKEQELNISQIALEVGYNNPSYFAKCFKETYGVSPSQVLN</sequence>
<dbReference type="InterPro" id="IPR020449">
    <property type="entry name" value="Tscrpt_reg_AraC-type_HTH"/>
</dbReference>
<keyword evidence="3" id="KW-0804">Transcription</keyword>
<dbReference type="PROSITE" id="PS00041">
    <property type="entry name" value="HTH_ARAC_FAMILY_1"/>
    <property type="match status" value="1"/>
</dbReference>
<dbReference type="Proteomes" id="UP001153642">
    <property type="component" value="Unassembled WGS sequence"/>
</dbReference>
<evidence type="ECO:0000259" key="4">
    <source>
        <dbReference type="PROSITE" id="PS01124"/>
    </source>
</evidence>
<feature type="domain" description="HTH araC/xylS-type" evidence="4">
    <location>
        <begin position="269"/>
        <end position="367"/>
    </location>
</feature>
<dbReference type="Gene3D" id="3.30.70.1230">
    <property type="entry name" value="Nucleotide cyclase"/>
    <property type="match status" value="1"/>
</dbReference>